<dbReference type="GO" id="GO:0031297">
    <property type="term" value="P:replication fork processing"/>
    <property type="evidence" value="ECO:0007669"/>
    <property type="project" value="TreeGrafter"/>
</dbReference>
<dbReference type="InterPro" id="IPR052709">
    <property type="entry name" value="Transposase-MT_Hybrid"/>
</dbReference>
<sequence>MLSKRDIRAIMLYEFKRGTKAAKTTQQINETFGENLVSVSTVKRWFRKFKEGNESLENEERGRPGCVIDDDELRKAVEANPHATVRALAENLNVSKSTISDRLKKIEKTKKLSK</sequence>
<dbReference type="Pfam" id="PF13412">
    <property type="entry name" value="HTH_24"/>
    <property type="match status" value="1"/>
</dbReference>
<dbReference type="GO" id="GO:0046975">
    <property type="term" value="F:histone H3K36 methyltransferase activity"/>
    <property type="evidence" value="ECO:0007669"/>
    <property type="project" value="TreeGrafter"/>
</dbReference>
<reference evidence="4" key="1">
    <citation type="submission" date="2017-02" db="UniProtKB">
        <authorList>
            <consortium name="WormBaseParasite"/>
        </authorList>
    </citation>
    <scope>IDENTIFICATION</scope>
</reference>
<dbReference type="InterPro" id="IPR041426">
    <property type="entry name" value="Mos1_HTH"/>
</dbReference>
<dbReference type="PANTHER" id="PTHR46060:SF2">
    <property type="entry name" value="HISTONE-LYSINE N-METHYLTRANSFERASE SETMAR"/>
    <property type="match status" value="1"/>
</dbReference>
<dbReference type="GO" id="GO:0005634">
    <property type="term" value="C:nucleus"/>
    <property type="evidence" value="ECO:0007669"/>
    <property type="project" value="UniProtKB-SubCell"/>
</dbReference>
<accession>A0A0N5BE79</accession>
<dbReference type="PANTHER" id="PTHR46060">
    <property type="entry name" value="MARINER MOS1 TRANSPOSASE-LIKE PROTEIN"/>
    <property type="match status" value="1"/>
</dbReference>
<keyword evidence="3" id="KW-1185">Reference proteome</keyword>
<dbReference type="GO" id="GO:0003690">
    <property type="term" value="F:double-stranded DNA binding"/>
    <property type="evidence" value="ECO:0007669"/>
    <property type="project" value="TreeGrafter"/>
</dbReference>
<dbReference type="GO" id="GO:0042800">
    <property type="term" value="F:histone H3K4 methyltransferase activity"/>
    <property type="evidence" value="ECO:0007669"/>
    <property type="project" value="TreeGrafter"/>
</dbReference>
<evidence type="ECO:0000313" key="3">
    <source>
        <dbReference type="Proteomes" id="UP000046392"/>
    </source>
</evidence>
<dbReference type="GO" id="GO:0000793">
    <property type="term" value="C:condensed chromosome"/>
    <property type="evidence" value="ECO:0007669"/>
    <property type="project" value="TreeGrafter"/>
</dbReference>
<dbReference type="InterPro" id="IPR009057">
    <property type="entry name" value="Homeodomain-like_sf"/>
</dbReference>
<dbReference type="WBParaSite" id="SPAL_0000430300.1">
    <property type="protein sequence ID" value="SPAL_0000430300.1"/>
    <property type="gene ID" value="SPAL_0000430300"/>
</dbReference>
<feature type="domain" description="Mos1 transposase HTH" evidence="2">
    <location>
        <begin position="4"/>
        <end position="53"/>
    </location>
</feature>
<name>A0A0N5BE79_STREA</name>
<dbReference type="AlphaFoldDB" id="A0A0N5BE79"/>
<organism evidence="3 4">
    <name type="scientific">Strongyloides papillosus</name>
    <name type="common">Intestinal threadworm</name>
    <dbReference type="NCBI Taxonomy" id="174720"/>
    <lineage>
        <taxon>Eukaryota</taxon>
        <taxon>Metazoa</taxon>
        <taxon>Ecdysozoa</taxon>
        <taxon>Nematoda</taxon>
        <taxon>Chromadorea</taxon>
        <taxon>Rhabditida</taxon>
        <taxon>Tylenchina</taxon>
        <taxon>Panagrolaimomorpha</taxon>
        <taxon>Strongyloidoidea</taxon>
        <taxon>Strongyloididae</taxon>
        <taxon>Strongyloides</taxon>
    </lineage>
</organism>
<dbReference type="GO" id="GO:0006303">
    <property type="term" value="P:double-strand break repair via nonhomologous end joining"/>
    <property type="evidence" value="ECO:0007669"/>
    <property type="project" value="TreeGrafter"/>
</dbReference>
<dbReference type="GO" id="GO:0000729">
    <property type="term" value="P:DNA double-strand break processing"/>
    <property type="evidence" value="ECO:0007669"/>
    <property type="project" value="TreeGrafter"/>
</dbReference>
<dbReference type="Pfam" id="PF17906">
    <property type="entry name" value="HTH_48"/>
    <property type="match status" value="1"/>
</dbReference>
<proteinExistence type="predicted"/>
<evidence type="ECO:0000259" key="2">
    <source>
        <dbReference type="Pfam" id="PF17906"/>
    </source>
</evidence>
<evidence type="ECO:0000256" key="1">
    <source>
        <dbReference type="ARBA" id="ARBA00004123"/>
    </source>
</evidence>
<dbReference type="SUPFAM" id="SSF46689">
    <property type="entry name" value="Homeodomain-like"/>
    <property type="match status" value="1"/>
</dbReference>
<dbReference type="Proteomes" id="UP000046392">
    <property type="component" value="Unplaced"/>
</dbReference>
<comment type="subcellular location">
    <subcellularLocation>
        <location evidence="1">Nucleus</location>
    </subcellularLocation>
</comment>
<dbReference type="GO" id="GO:0044774">
    <property type="term" value="P:mitotic DNA integrity checkpoint signaling"/>
    <property type="evidence" value="ECO:0007669"/>
    <property type="project" value="TreeGrafter"/>
</dbReference>
<evidence type="ECO:0000313" key="4">
    <source>
        <dbReference type="WBParaSite" id="SPAL_0000430300.1"/>
    </source>
</evidence>
<dbReference type="Gene3D" id="1.10.10.1450">
    <property type="match status" value="1"/>
</dbReference>
<dbReference type="STRING" id="174720.A0A0N5BE79"/>
<protein>
    <submittedName>
        <fullName evidence="4">HTH_48 domain-containing protein</fullName>
    </submittedName>
</protein>
<dbReference type="GO" id="GO:0000014">
    <property type="term" value="F:single-stranded DNA endodeoxyribonuclease activity"/>
    <property type="evidence" value="ECO:0007669"/>
    <property type="project" value="TreeGrafter"/>
</dbReference>
<dbReference type="GO" id="GO:0015074">
    <property type="term" value="P:DNA integration"/>
    <property type="evidence" value="ECO:0007669"/>
    <property type="project" value="TreeGrafter"/>
</dbReference>
<dbReference type="GO" id="GO:0003697">
    <property type="term" value="F:single-stranded DNA binding"/>
    <property type="evidence" value="ECO:0007669"/>
    <property type="project" value="TreeGrafter"/>
</dbReference>
<dbReference type="InterPro" id="IPR036388">
    <property type="entry name" value="WH-like_DNA-bd_sf"/>
</dbReference>
<dbReference type="GO" id="GO:0035861">
    <property type="term" value="C:site of double-strand break"/>
    <property type="evidence" value="ECO:0007669"/>
    <property type="project" value="TreeGrafter"/>
</dbReference>
<dbReference type="Gene3D" id="1.10.10.10">
    <property type="entry name" value="Winged helix-like DNA-binding domain superfamily/Winged helix DNA-binding domain"/>
    <property type="match status" value="1"/>
</dbReference>
<dbReference type="GO" id="GO:0044547">
    <property type="term" value="F:DNA topoisomerase binding"/>
    <property type="evidence" value="ECO:0007669"/>
    <property type="project" value="TreeGrafter"/>
</dbReference>